<evidence type="ECO:0000256" key="2">
    <source>
        <dbReference type="ARBA" id="ARBA00002988"/>
    </source>
</evidence>
<dbReference type="OrthoDB" id="9765468at2"/>
<keyword evidence="12 15" id="KW-0460">Magnesium</keyword>
<gene>
    <name evidence="20" type="ORF">HDF22_003490</name>
    <name evidence="19" type="ORF">HDF23_001493</name>
</gene>
<evidence type="ECO:0000256" key="14">
    <source>
        <dbReference type="ARBA" id="ARBA00047700"/>
    </source>
</evidence>
<dbReference type="UniPathway" id="UPA00138"/>
<evidence type="ECO:0000313" key="22">
    <source>
        <dbReference type="Proteomes" id="UP000548326"/>
    </source>
</evidence>
<name>A0A1N6R9A1_9SPHI</name>
<dbReference type="RefSeq" id="WP_076370708.1">
    <property type="nucleotide sequence ID" value="NZ_FTMG01000002.1"/>
</dbReference>
<dbReference type="InterPro" id="IPR036637">
    <property type="entry name" value="Phosphohistidine_dom_sf"/>
</dbReference>
<dbReference type="PIRSF" id="PIRSF000854">
    <property type="entry name" value="PEP_synthase"/>
    <property type="match status" value="1"/>
</dbReference>
<keyword evidence="10 15" id="KW-0418">Kinase</keyword>
<comment type="similarity">
    <text evidence="4 15">Belongs to the PEP-utilizing enzyme family.</text>
</comment>
<dbReference type="STRING" id="354630.SAMN05421821_1027"/>
<dbReference type="SUPFAM" id="SSF56059">
    <property type="entry name" value="Glutathione synthetase ATP-binding domain-like"/>
    <property type="match status" value="1"/>
</dbReference>
<dbReference type="PROSITE" id="PS00742">
    <property type="entry name" value="PEP_ENZYMES_2"/>
    <property type="match status" value="1"/>
</dbReference>
<dbReference type="FunFam" id="3.30.470.20:FF:000017">
    <property type="entry name" value="Phosphoenolpyruvate synthase"/>
    <property type="match status" value="1"/>
</dbReference>
<evidence type="ECO:0000313" key="19">
    <source>
        <dbReference type="EMBL" id="MBB6108758.1"/>
    </source>
</evidence>
<proteinExistence type="inferred from homology"/>
<feature type="domain" description="PEP-utilising enzyme mobile" evidence="16">
    <location>
        <begin position="399"/>
        <end position="470"/>
    </location>
</feature>
<evidence type="ECO:0000256" key="15">
    <source>
        <dbReference type="PIRNR" id="PIRNR000854"/>
    </source>
</evidence>
<dbReference type="InterPro" id="IPR040442">
    <property type="entry name" value="Pyrv_kinase-like_dom_sf"/>
</dbReference>
<dbReference type="Pfam" id="PF00391">
    <property type="entry name" value="PEP-utilizers"/>
    <property type="match status" value="1"/>
</dbReference>
<dbReference type="InterPro" id="IPR023151">
    <property type="entry name" value="PEP_util_CS"/>
</dbReference>
<dbReference type="NCBIfam" id="TIGR01418">
    <property type="entry name" value="PEP_synth"/>
    <property type="match status" value="1"/>
</dbReference>
<dbReference type="Pfam" id="PF01326">
    <property type="entry name" value="PPDK_N"/>
    <property type="match status" value="1"/>
</dbReference>
<dbReference type="GO" id="GO:0006094">
    <property type="term" value="P:gluconeogenesis"/>
    <property type="evidence" value="ECO:0007669"/>
    <property type="project" value="UniProtKB-UniPathway"/>
</dbReference>
<evidence type="ECO:0000256" key="9">
    <source>
        <dbReference type="ARBA" id="ARBA00022741"/>
    </source>
</evidence>
<feature type="domain" description="Pyruvate phosphate dikinase AMP/ATP-binding" evidence="17">
    <location>
        <begin position="19"/>
        <end position="352"/>
    </location>
</feature>
<dbReference type="InterPro" id="IPR008279">
    <property type="entry name" value="PEP-util_enz_mobile_dom"/>
</dbReference>
<dbReference type="InterPro" id="IPR006319">
    <property type="entry name" value="PEP_synth"/>
</dbReference>
<accession>A0A1N6R9A1</accession>
<comment type="pathway">
    <text evidence="3 15">Carbohydrate biosynthesis; gluconeogenesis.</text>
</comment>
<evidence type="ECO:0000256" key="7">
    <source>
        <dbReference type="ARBA" id="ARBA00022679"/>
    </source>
</evidence>
<evidence type="ECO:0000256" key="4">
    <source>
        <dbReference type="ARBA" id="ARBA00007837"/>
    </source>
</evidence>
<dbReference type="Gene3D" id="3.20.20.60">
    <property type="entry name" value="Phosphoenolpyruvate-binding domains"/>
    <property type="match status" value="1"/>
</dbReference>
<feature type="domain" description="PEP-utilising enzyme C-terminal" evidence="18">
    <location>
        <begin position="490"/>
        <end position="804"/>
    </location>
</feature>
<dbReference type="SUPFAM" id="SSF51621">
    <property type="entry name" value="Phosphoenolpyruvate/pyruvate domain"/>
    <property type="match status" value="1"/>
</dbReference>
<evidence type="ECO:0000259" key="17">
    <source>
        <dbReference type="Pfam" id="PF01326"/>
    </source>
</evidence>
<dbReference type="InterPro" id="IPR015813">
    <property type="entry name" value="Pyrv/PenolPyrv_kinase-like_dom"/>
</dbReference>
<evidence type="ECO:0000259" key="18">
    <source>
        <dbReference type="Pfam" id="PF02896"/>
    </source>
</evidence>
<evidence type="ECO:0000256" key="6">
    <source>
        <dbReference type="ARBA" id="ARBA00021623"/>
    </source>
</evidence>
<evidence type="ECO:0000313" key="20">
    <source>
        <dbReference type="EMBL" id="MBB6129364.1"/>
    </source>
</evidence>
<dbReference type="GO" id="GO:0005524">
    <property type="term" value="F:ATP binding"/>
    <property type="evidence" value="ECO:0007669"/>
    <property type="project" value="UniProtKB-KW"/>
</dbReference>
<evidence type="ECO:0000256" key="5">
    <source>
        <dbReference type="ARBA" id="ARBA00011996"/>
    </source>
</evidence>
<sequence length="816" mass="89919">MKTTNYILQLNEAGINDIDRVGGKNASLGEMLQNLKLLGIDIPFGFIVVADAYYSFIKYNKLDVLISTLIGQTDVDDLAQLKRCGGAIRRLIREGEFPEEIKTQVAGAYDALCAYYQKMDVDVAVRSSATAEDLPDASFAGQQDTYLNIAGATDLLDAIRNCFASLFTDRAISYRKSFGYDHFQIGLSVCVQKMVRSDIGASGVAFSLDTESGFKDVVVINGAFGLGEMVVQGAVKPDEFTVFKPLLGKPGLRPLIEKKLGTKDSKMVYGEAHEPRVKVVPTTEIEKTRFCLTDDMALQLAAWVVAIENYYTALKGKWCPMDVEWAVDGETQQLYIVQARPETIHSRKAQQTLQIFTMDAKAKSTQLLLQGIAVGDKIASGRVHLLENADTVSLAQLNFKAGDVLVTDMTDPDWEPLMKKAAAIVTNKGGRTCHAAIVARELGVPAIVGCGNATDLLSTGQQVTVSCGEGENGYIYAGEIPFKIQEYDLSTLPSVDTPIMMNVASPDIAFKLAGYPHCGVGLAREEFIISNYIKIHPQALLQHRELKDEALTLLIEDTIKGYADEQTYFIDKLSFGIGKIASAFYPHKVIVRFSDFKTNEYASMPGGSYFEPSEENPMIGWRGASRYYSAAYKEAFGMECRAIKKVRETMGLKNVVVMIPFCRTINELMRVYETMKEYGLVRGENGLEVYLMAEVPSNVILADQFARYIDGFSIGSNDLTQLVLGLDRDSALVADIYNERNEAVKMMISQLIKAAKKARIKVGICGQGPSDYPDFAQFLVEEGIDSISITPDSFLKTVEAIKKIEDQANYQVKQTA</sequence>
<keyword evidence="9 15" id="KW-0547">Nucleotide-binding</keyword>
<dbReference type="InterPro" id="IPR018274">
    <property type="entry name" value="PEP_util_AS"/>
</dbReference>
<dbReference type="PROSITE" id="PS00370">
    <property type="entry name" value="PEP_ENZYMES_PHOS_SITE"/>
    <property type="match status" value="1"/>
</dbReference>
<evidence type="ECO:0000313" key="21">
    <source>
        <dbReference type="Proteomes" id="UP000541583"/>
    </source>
</evidence>
<reference evidence="21 22" key="1">
    <citation type="submission" date="2020-08" db="EMBL/GenBank/DDBJ databases">
        <title>Genomic Encyclopedia of Type Strains, Phase IV (KMG-V): Genome sequencing to study the core and pangenomes of soil and plant-associated prokaryotes.</title>
        <authorList>
            <person name="Whitman W."/>
        </authorList>
    </citation>
    <scope>NUCLEOTIDE SEQUENCE [LARGE SCALE GENOMIC DNA]</scope>
    <source>
        <strain evidence="19 21">ANJLi2</strain>
        <strain evidence="20 22">MP601</strain>
    </source>
</reference>
<dbReference type="EMBL" id="JACHCB010000002">
    <property type="protein sequence ID" value="MBB6108758.1"/>
    <property type="molecule type" value="Genomic_DNA"/>
</dbReference>
<evidence type="ECO:0000256" key="12">
    <source>
        <dbReference type="ARBA" id="ARBA00022842"/>
    </source>
</evidence>
<dbReference type="GO" id="GO:0046872">
    <property type="term" value="F:metal ion binding"/>
    <property type="evidence" value="ECO:0007669"/>
    <property type="project" value="UniProtKB-KW"/>
</dbReference>
<evidence type="ECO:0000256" key="11">
    <source>
        <dbReference type="ARBA" id="ARBA00022840"/>
    </source>
</evidence>
<keyword evidence="8 15" id="KW-0479">Metal-binding</keyword>
<comment type="function">
    <text evidence="2 15">Catalyzes the phosphorylation of pyruvate to phosphoenolpyruvate.</text>
</comment>
<organism evidence="20 22">
    <name type="scientific">Mucilaginibacter lappiensis</name>
    <dbReference type="NCBI Taxonomy" id="354630"/>
    <lineage>
        <taxon>Bacteria</taxon>
        <taxon>Pseudomonadati</taxon>
        <taxon>Bacteroidota</taxon>
        <taxon>Sphingobacteriia</taxon>
        <taxon>Sphingobacteriales</taxon>
        <taxon>Sphingobacteriaceae</taxon>
        <taxon>Mucilaginibacter</taxon>
    </lineage>
</organism>
<evidence type="ECO:0000259" key="16">
    <source>
        <dbReference type="Pfam" id="PF00391"/>
    </source>
</evidence>
<dbReference type="EC" id="2.7.9.2" evidence="5 15"/>
<dbReference type="PANTHER" id="PTHR43030:SF1">
    <property type="entry name" value="PHOSPHOENOLPYRUVATE SYNTHASE"/>
    <property type="match status" value="1"/>
</dbReference>
<keyword evidence="20" id="KW-0670">Pyruvate</keyword>
<dbReference type="NCBIfam" id="NF005057">
    <property type="entry name" value="PRK06464.1"/>
    <property type="match status" value="1"/>
</dbReference>
<comment type="cofactor">
    <cofactor evidence="1 15">
        <name>Mg(2+)</name>
        <dbReference type="ChEBI" id="CHEBI:18420"/>
    </cofactor>
</comment>
<evidence type="ECO:0000256" key="1">
    <source>
        <dbReference type="ARBA" id="ARBA00001946"/>
    </source>
</evidence>
<dbReference type="EMBL" id="JACHCA010000009">
    <property type="protein sequence ID" value="MBB6129364.1"/>
    <property type="molecule type" value="Genomic_DNA"/>
</dbReference>
<keyword evidence="7 15" id="KW-0808">Transferase</keyword>
<evidence type="ECO:0000256" key="10">
    <source>
        <dbReference type="ARBA" id="ARBA00022777"/>
    </source>
</evidence>
<dbReference type="InterPro" id="IPR000121">
    <property type="entry name" value="PEP_util_C"/>
</dbReference>
<dbReference type="GO" id="GO:0008986">
    <property type="term" value="F:pyruvate, water dikinase activity"/>
    <property type="evidence" value="ECO:0007669"/>
    <property type="project" value="UniProtKB-EC"/>
</dbReference>
<dbReference type="AlphaFoldDB" id="A0A1N6R9A1"/>
<dbReference type="InterPro" id="IPR002192">
    <property type="entry name" value="PPDK_AMP/ATP-bd"/>
</dbReference>
<comment type="caution">
    <text evidence="20">The sequence shown here is derived from an EMBL/GenBank/DDBJ whole genome shotgun (WGS) entry which is preliminary data.</text>
</comment>
<dbReference type="Gene3D" id="3.30.1490.20">
    <property type="entry name" value="ATP-grasp fold, A domain"/>
    <property type="match status" value="1"/>
</dbReference>
<protein>
    <recommendedName>
        <fullName evidence="6 15">Phosphoenolpyruvate synthase</fullName>
        <shortName evidence="15">PEP synthase</shortName>
        <ecNumber evidence="5 15">2.7.9.2</ecNumber>
    </recommendedName>
    <alternativeName>
        <fullName evidence="13 15">Pyruvate, water dikinase</fullName>
    </alternativeName>
</protein>
<evidence type="ECO:0000256" key="13">
    <source>
        <dbReference type="ARBA" id="ARBA00033470"/>
    </source>
</evidence>
<dbReference type="FunFam" id="3.50.30.10:FF:000002">
    <property type="entry name" value="Phosphoenolpyruvate synthase"/>
    <property type="match status" value="1"/>
</dbReference>
<dbReference type="Pfam" id="PF02896">
    <property type="entry name" value="PEP-utilizers_C"/>
    <property type="match status" value="1"/>
</dbReference>
<evidence type="ECO:0000256" key="8">
    <source>
        <dbReference type="ARBA" id="ARBA00022723"/>
    </source>
</evidence>
<dbReference type="FunFam" id="3.30.1490.20:FF:000010">
    <property type="entry name" value="Phosphoenolpyruvate synthase"/>
    <property type="match status" value="1"/>
</dbReference>
<evidence type="ECO:0000256" key="3">
    <source>
        <dbReference type="ARBA" id="ARBA00004742"/>
    </source>
</evidence>
<dbReference type="Gene3D" id="3.30.470.20">
    <property type="entry name" value="ATP-grasp fold, B domain"/>
    <property type="match status" value="1"/>
</dbReference>
<dbReference type="Proteomes" id="UP000548326">
    <property type="component" value="Unassembled WGS sequence"/>
</dbReference>
<dbReference type="SUPFAM" id="SSF52009">
    <property type="entry name" value="Phosphohistidine domain"/>
    <property type="match status" value="1"/>
</dbReference>
<keyword evidence="21" id="KW-1185">Reference proteome</keyword>
<comment type="catalytic activity">
    <reaction evidence="14 15">
        <text>pyruvate + ATP + H2O = phosphoenolpyruvate + AMP + phosphate + 2 H(+)</text>
        <dbReference type="Rhea" id="RHEA:11364"/>
        <dbReference type="ChEBI" id="CHEBI:15361"/>
        <dbReference type="ChEBI" id="CHEBI:15377"/>
        <dbReference type="ChEBI" id="CHEBI:15378"/>
        <dbReference type="ChEBI" id="CHEBI:30616"/>
        <dbReference type="ChEBI" id="CHEBI:43474"/>
        <dbReference type="ChEBI" id="CHEBI:58702"/>
        <dbReference type="ChEBI" id="CHEBI:456215"/>
        <dbReference type="EC" id="2.7.9.2"/>
    </reaction>
</comment>
<dbReference type="Proteomes" id="UP000541583">
    <property type="component" value="Unassembled WGS sequence"/>
</dbReference>
<dbReference type="InterPro" id="IPR013815">
    <property type="entry name" value="ATP_grasp_subdomain_1"/>
</dbReference>
<dbReference type="Gene3D" id="3.50.30.10">
    <property type="entry name" value="Phosphohistidine domain"/>
    <property type="match status" value="1"/>
</dbReference>
<dbReference type="PANTHER" id="PTHR43030">
    <property type="entry name" value="PHOSPHOENOLPYRUVATE SYNTHASE"/>
    <property type="match status" value="1"/>
</dbReference>
<keyword evidence="11 15" id="KW-0067">ATP-binding</keyword>